<gene>
    <name evidence="2" type="ORF">RM779_18965</name>
</gene>
<evidence type="ECO:0000313" key="2">
    <source>
        <dbReference type="EMBL" id="MDT0444664.1"/>
    </source>
</evidence>
<dbReference type="EMBL" id="JAVREV010000010">
    <property type="protein sequence ID" value="MDT0444664.1"/>
    <property type="molecule type" value="Genomic_DNA"/>
</dbReference>
<dbReference type="Gene3D" id="1.20.5.1930">
    <property type="match status" value="1"/>
</dbReference>
<dbReference type="RefSeq" id="WP_311618918.1">
    <property type="nucleotide sequence ID" value="NZ_JAVREV010000010.1"/>
</dbReference>
<accession>A0ABU2S8C8</accession>
<proteinExistence type="predicted"/>
<keyword evidence="1" id="KW-0812">Transmembrane</keyword>
<comment type="caution">
    <text evidence="2">The sequence shown here is derived from an EMBL/GenBank/DDBJ whole genome shotgun (WGS) entry which is preliminary data.</text>
</comment>
<protein>
    <recommendedName>
        <fullName evidence="4">Histidine kinase</fullName>
    </recommendedName>
</protein>
<dbReference type="Proteomes" id="UP001183615">
    <property type="component" value="Unassembled WGS sequence"/>
</dbReference>
<evidence type="ECO:0000313" key="3">
    <source>
        <dbReference type="Proteomes" id="UP001183615"/>
    </source>
</evidence>
<organism evidence="2 3">
    <name type="scientific">Streptomyces johnsoniae</name>
    <dbReference type="NCBI Taxonomy" id="3075532"/>
    <lineage>
        <taxon>Bacteria</taxon>
        <taxon>Bacillati</taxon>
        <taxon>Actinomycetota</taxon>
        <taxon>Actinomycetes</taxon>
        <taxon>Kitasatosporales</taxon>
        <taxon>Streptomycetaceae</taxon>
        <taxon>Streptomyces</taxon>
    </lineage>
</organism>
<sequence>MFANIAPIALALYSYAAWFTVRGRLAAWCAGAPVAFAVGLWDTAALGWSAAAACLVAVVTPVSLGLWTGTRRQLVASLQDRAEHLERAQCLLAERATAAERTRSVREMHDVVATG</sequence>
<keyword evidence="3" id="KW-1185">Reference proteome</keyword>
<feature type="transmembrane region" description="Helical" evidence="1">
    <location>
        <begin position="47"/>
        <end position="67"/>
    </location>
</feature>
<reference evidence="3" key="1">
    <citation type="submission" date="2023-07" db="EMBL/GenBank/DDBJ databases">
        <title>30 novel species of actinomycetes from the DSMZ collection.</title>
        <authorList>
            <person name="Nouioui I."/>
        </authorList>
    </citation>
    <scope>NUCLEOTIDE SEQUENCE [LARGE SCALE GENOMIC DNA]</scope>
    <source>
        <strain evidence="3">DSM 41886</strain>
    </source>
</reference>
<name>A0ABU2S8C8_9ACTN</name>
<evidence type="ECO:0000256" key="1">
    <source>
        <dbReference type="SAM" id="Phobius"/>
    </source>
</evidence>
<keyword evidence="1" id="KW-0472">Membrane</keyword>
<evidence type="ECO:0008006" key="4">
    <source>
        <dbReference type="Google" id="ProtNLM"/>
    </source>
</evidence>
<keyword evidence="1" id="KW-1133">Transmembrane helix</keyword>